<keyword evidence="2" id="KW-1185">Reference proteome</keyword>
<protein>
    <recommendedName>
        <fullName evidence="3">DUF4332 domain-containing protein</fullName>
    </recommendedName>
</protein>
<dbReference type="OrthoDB" id="1494671at2"/>
<organism evidence="1 2">
    <name type="scientific">Flavilitoribacter nigricans (strain ATCC 23147 / DSM 23189 / NBRC 102662 / NCIMB 1420 / SS-2)</name>
    <name type="common">Lewinella nigricans</name>
    <dbReference type="NCBI Taxonomy" id="1122177"/>
    <lineage>
        <taxon>Bacteria</taxon>
        <taxon>Pseudomonadati</taxon>
        <taxon>Bacteroidota</taxon>
        <taxon>Saprospiria</taxon>
        <taxon>Saprospirales</taxon>
        <taxon>Lewinellaceae</taxon>
        <taxon>Flavilitoribacter</taxon>
    </lineage>
</organism>
<dbReference type="RefSeq" id="WP_099154420.1">
    <property type="nucleotide sequence ID" value="NZ_PDUD01000043.1"/>
</dbReference>
<reference evidence="1 2" key="1">
    <citation type="submission" date="2017-10" db="EMBL/GenBank/DDBJ databases">
        <title>The draft genome sequence of Lewinella nigricans NBRC 102662.</title>
        <authorList>
            <person name="Wang K."/>
        </authorList>
    </citation>
    <scope>NUCLEOTIDE SEQUENCE [LARGE SCALE GENOMIC DNA]</scope>
    <source>
        <strain evidence="1 2">NBRC 102662</strain>
    </source>
</reference>
<proteinExistence type="predicted"/>
<dbReference type="Gene3D" id="1.10.150.20">
    <property type="entry name" value="5' to 3' exonuclease, C-terminal subdomain"/>
    <property type="match status" value="1"/>
</dbReference>
<dbReference type="EMBL" id="PDUD01000043">
    <property type="protein sequence ID" value="PHN02228.1"/>
    <property type="molecule type" value="Genomic_DNA"/>
</dbReference>
<gene>
    <name evidence="1" type="ORF">CRP01_33380</name>
</gene>
<sequence length="465" mass="52457">MIASVQTLLEIRVQHEYFGDRHAVDLIQIGNNIINASVSIGINRQKDRIVIYKNAQDQVDQQLPLIFPLWFQDPTFTNYTAIDLVHTGRNNMPLPQIESPKILLFCASKTKEIITSEDARLLPIHPLRFTYPVSTEEWQTLKKIQIVPITGEAFFLPLPGLRPKLNYQFDLSNAGPGAYEAIFTFSDRSDKTYAFFASDTFSFRPPPAALLVPPEAMAIESGIDHTYNFSLVFPETHLQVVEGIGPKLEAVLHAAGISNWSKLAAAQPEELRTILTNADPNHRIHHPGSWPEQAALAQRGDWKGLITFQHQLHAGRKDRGDGETPAKVSRKVEQQTGIAVEAYAPEPLKLKLWFKAKSTYWQYFLQGLANEDWKDIQVSTIRIGNKEISFKKETDPIDLPTGGQAWVISSQKPIPLRDRPSWKVRLSTPYLSEGLVLPAAQPGIIKRKDRSAANPKWYSEIFIKL</sequence>
<evidence type="ECO:0000313" key="1">
    <source>
        <dbReference type="EMBL" id="PHN02228.1"/>
    </source>
</evidence>
<evidence type="ECO:0008006" key="3">
    <source>
        <dbReference type="Google" id="ProtNLM"/>
    </source>
</evidence>
<name>A0A2D0N1G6_FLAN2</name>
<dbReference type="Proteomes" id="UP000223913">
    <property type="component" value="Unassembled WGS sequence"/>
</dbReference>
<evidence type="ECO:0000313" key="2">
    <source>
        <dbReference type="Proteomes" id="UP000223913"/>
    </source>
</evidence>
<dbReference type="AlphaFoldDB" id="A0A2D0N1G6"/>
<accession>A0A2D0N1G6</accession>
<comment type="caution">
    <text evidence="1">The sequence shown here is derived from an EMBL/GenBank/DDBJ whole genome shotgun (WGS) entry which is preliminary data.</text>
</comment>